<organism>
    <name type="scientific">Serpula lacrymans var. lacrymans (strain S7.9)</name>
    <name type="common">Dry rot fungus</name>
    <dbReference type="NCBI Taxonomy" id="578457"/>
    <lineage>
        <taxon>Eukaryota</taxon>
        <taxon>Fungi</taxon>
        <taxon>Dikarya</taxon>
        <taxon>Basidiomycota</taxon>
        <taxon>Agaricomycotina</taxon>
        <taxon>Agaricomycetes</taxon>
        <taxon>Agaricomycetidae</taxon>
        <taxon>Boletales</taxon>
        <taxon>Coniophorineae</taxon>
        <taxon>Serpulaceae</taxon>
        <taxon>Serpula</taxon>
    </lineage>
</organism>
<sequence length="98" mass="11542">MMYSPAFLGFENIFLPETEFPSRTTHFPGIEFPKSFKRRATYDEYWNHALQRNIEQKTENDRPQICRWLGFDKIVADMAGTTRSLNVFPVSSTKIGYR</sequence>
<gene>
    <name evidence="1" type="ORF">SERLADRAFT_433199</name>
</gene>
<dbReference type="AlphaFoldDB" id="F8NHN5"/>
<accession>F8NHN5</accession>
<dbReference type="HOGENOM" id="CLU_2334923_0_0_1"/>
<dbReference type="RefSeq" id="XP_007313445.1">
    <property type="nucleotide sequence ID" value="XM_007313383.1"/>
</dbReference>
<reference evidence="1" key="1">
    <citation type="submission" date="2011-04" db="EMBL/GenBank/DDBJ databases">
        <title>Evolution of plant cell wall degrading machinery underlies the functional diversity of forest fungi.</title>
        <authorList>
            <consortium name="US DOE Joint Genome Institute (JGI-PGF)"/>
            <person name="Eastwood D.C."/>
            <person name="Floudas D."/>
            <person name="Binder M."/>
            <person name="Majcherczyk A."/>
            <person name="Schneider P."/>
            <person name="Aerts A."/>
            <person name="Asiegbu F.O."/>
            <person name="Baker S.E."/>
            <person name="Barry K."/>
            <person name="Bendiksby M."/>
            <person name="Blumentritt M."/>
            <person name="Coutinho P.M."/>
            <person name="Cullen D."/>
            <person name="Cullen D."/>
            <person name="Gathman A."/>
            <person name="Goodell B."/>
            <person name="Henrissat B."/>
            <person name="Ihrmark K."/>
            <person name="Kauserud H."/>
            <person name="Kohler A."/>
            <person name="LaButti K."/>
            <person name="Lapidus A."/>
            <person name="Lavin J.L."/>
            <person name="Lee Y.-H."/>
            <person name="Lindquist E."/>
            <person name="Lilly W."/>
            <person name="Lucas S."/>
            <person name="Morin E."/>
            <person name="Murat C."/>
            <person name="Oguiza J.A."/>
            <person name="Park J."/>
            <person name="Pisabarro A.G."/>
            <person name="Riley R."/>
            <person name="Rosling A."/>
            <person name="Salamov A."/>
            <person name="Schmidt O."/>
            <person name="Schmutz J."/>
            <person name="Skrede I."/>
            <person name="Stenlid J."/>
            <person name="Wiebenga A."/>
            <person name="Xie X."/>
            <person name="Kues U."/>
            <person name="Hibbett D.S."/>
            <person name="Hoffmeister D."/>
            <person name="Hogberg N."/>
            <person name="Martin F."/>
            <person name="Grigoriev I.V."/>
            <person name="Watkinson S.C."/>
        </authorList>
    </citation>
    <scope>NUCLEOTIDE SEQUENCE</scope>
    <source>
        <strain evidence="1">S7.9</strain>
    </source>
</reference>
<dbReference type="KEGG" id="sla:SERLADRAFT_433199"/>
<dbReference type="EMBL" id="GL945429">
    <property type="protein sequence ID" value="EGO29203.1"/>
    <property type="molecule type" value="Genomic_DNA"/>
</dbReference>
<evidence type="ECO:0000313" key="1">
    <source>
        <dbReference type="EMBL" id="EGO29203.1"/>
    </source>
</evidence>
<proteinExistence type="predicted"/>
<name>F8NHN5_SERL9</name>
<dbReference type="GeneID" id="18814142"/>
<dbReference type="Proteomes" id="UP000008064">
    <property type="component" value="Unassembled WGS sequence"/>
</dbReference>
<protein>
    <submittedName>
        <fullName evidence="1">Uncharacterized protein</fullName>
    </submittedName>
</protein>